<reference evidence="2 3" key="1">
    <citation type="journal article" date="2018" name="MBio">
        <title>Comparative Genomics Reveals the Core Gene Toolbox for the Fungus-Insect Symbiosis.</title>
        <authorList>
            <person name="Wang Y."/>
            <person name="Stata M."/>
            <person name="Wang W."/>
            <person name="Stajich J.E."/>
            <person name="White M.M."/>
            <person name="Moncalvo J.M."/>
        </authorList>
    </citation>
    <scope>NUCLEOTIDE SEQUENCE [LARGE SCALE GENOMIC DNA]</scope>
    <source>
        <strain evidence="2 3">SWE-8-4</strain>
    </source>
</reference>
<keyword evidence="1" id="KW-0732">Signal</keyword>
<dbReference type="EMBL" id="MBFR01001019">
    <property type="protein sequence ID" value="PVU84805.1"/>
    <property type="molecule type" value="Genomic_DNA"/>
</dbReference>
<gene>
    <name evidence="2" type="ORF">BB561_007021</name>
</gene>
<feature type="signal peptide" evidence="1">
    <location>
        <begin position="1"/>
        <end position="21"/>
    </location>
</feature>
<feature type="non-terminal residue" evidence="2">
    <location>
        <position position="332"/>
    </location>
</feature>
<keyword evidence="3" id="KW-1185">Reference proteome</keyword>
<dbReference type="STRING" id="133385.A0A2T9XXL8"/>
<feature type="chain" id="PRO_5015742534" description="EGF-like domain-containing protein" evidence="1">
    <location>
        <begin position="22"/>
        <end position="332"/>
    </location>
</feature>
<evidence type="ECO:0000313" key="2">
    <source>
        <dbReference type="EMBL" id="PVU84805.1"/>
    </source>
</evidence>
<sequence>MRSKNVFYTLASIATFANVFAQYYATSSNQNNISTKTNETSLEKCVRENNAINGHFQKSDGIRCVCENDGSTVCETKYDFCVRTQGNGNPTFTNTKNQQCKCDQSGQVICDDKYQDLKAKCLSDAKATENPFEENGFQCQCLDTGLKKCENAFERCVRVDGKGQTTFKNDRNESCECLQTGQAKCENTEIKPLEKCLSDAKATENPFEKNGFQCQCLDSGVKRCENAFERCVRVDGKGQTTFKNDKNESCECLQNGQVKCGNTDNTLIAKCLSDAKATENPFEKNGFQCQCLDSGVKRCENAFERCVRVDGKGQTTFKNDKNESCECLQNGQ</sequence>
<dbReference type="AlphaFoldDB" id="A0A2T9XXL8"/>
<dbReference type="OrthoDB" id="6041417at2759"/>
<comment type="caution">
    <text evidence="2">The sequence shown here is derived from an EMBL/GenBank/DDBJ whole genome shotgun (WGS) entry which is preliminary data.</text>
</comment>
<name>A0A2T9XXL8_9FUNG</name>
<accession>A0A2T9XXL8</accession>
<evidence type="ECO:0000313" key="3">
    <source>
        <dbReference type="Proteomes" id="UP000245383"/>
    </source>
</evidence>
<evidence type="ECO:0000256" key="1">
    <source>
        <dbReference type="SAM" id="SignalP"/>
    </source>
</evidence>
<protein>
    <recommendedName>
        <fullName evidence="4">EGF-like domain-containing protein</fullName>
    </recommendedName>
</protein>
<dbReference type="Proteomes" id="UP000245383">
    <property type="component" value="Unassembled WGS sequence"/>
</dbReference>
<evidence type="ECO:0008006" key="4">
    <source>
        <dbReference type="Google" id="ProtNLM"/>
    </source>
</evidence>
<proteinExistence type="predicted"/>
<organism evidence="2 3">
    <name type="scientific">Smittium simulii</name>
    <dbReference type="NCBI Taxonomy" id="133385"/>
    <lineage>
        <taxon>Eukaryota</taxon>
        <taxon>Fungi</taxon>
        <taxon>Fungi incertae sedis</taxon>
        <taxon>Zoopagomycota</taxon>
        <taxon>Kickxellomycotina</taxon>
        <taxon>Harpellomycetes</taxon>
        <taxon>Harpellales</taxon>
        <taxon>Legeriomycetaceae</taxon>
        <taxon>Smittium</taxon>
    </lineage>
</organism>